<evidence type="ECO:0000259" key="17">
    <source>
        <dbReference type="PROSITE" id="PS51846"/>
    </source>
</evidence>
<feature type="domain" description="CBS" evidence="16">
    <location>
        <begin position="285"/>
        <end position="344"/>
    </location>
</feature>
<evidence type="ECO:0000256" key="10">
    <source>
        <dbReference type="ARBA" id="ARBA00037177"/>
    </source>
</evidence>
<evidence type="ECO:0000256" key="2">
    <source>
        <dbReference type="ARBA" id="ARBA00022448"/>
    </source>
</evidence>
<dbReference type="eggNOG" id="COG1253">
    <property type="taxonomic scope" value="Bacteria"/>
</dbReference>
<comment type="similarity">
    <text evidence="11">Belongs to the UPF0053 family. PaeA subfamily.</text>
</comment>
<dbReference type="SUPFAM" id="SSF54631">
    <property type="entry name" value="CBS-domain pair"/>
    <property type="match status" value="1"/>
</dbReference>
<evidence type="ECO:0000313" key="18">
    <source>
        <dbReference type="EMBL" id="EPD97448.1"/>
    </source>
</evidence>
<evidence type="ECO:0000256" key="14">
    <source>
        <dbReference type="PROSITE-ProRule" id="PRU01193"/>
    </source>
</evidence>
<keyword evidence="3" id="KW-1003">Cell membrane</keyword>
<comment type="subcellular location">
    <subcellularLocation>
        <location evidence="1">Cell inner membrane</location>
        <topology evidence="1">Multi-pass membrane protein</topology>
    </subcellularLocation>
</comment>
<gene>
    <name evidence="18" type="ORF">HMPREF1476_02284</name>
</gene>
<evidence type="ECO:0000256" key="11">
    <source>
        <dbReference type="ARBA" id="ARBA00038280"/>
    </source>
</evidence>
<dbReference type="STRING" id="1203554.HMPREF1476_02284"/>
<dbReference type="PANTHER" id="PTHR22777">
    <property type="entry name" value="HEMOLYSIN-RELATED"/>
    <property type="match status" value="1"/>
</dbReference>
<dbReference type="PROSITE" id="PS51846">
    <property type="entry name" value="CNNM"/>
    <property type="match status" value="1"/>
</dbReference>
<evidence type="ECO:0000256" key="8">
    <source>
        <dbReference type="ARBA" id="ARBA00023122"/>
    </source>
</evidence>
<protein>
    <recommendedName>
        <fullName evidence="12">Polyamine export protein</fullName>
    </recommendedName>
</protein>
<keyword evidence="8 13" id="KW-0129">CBS domain</keyword>
<organism evidence="18 19">
    <name type="scientific">Sutterella wadsworthensis HGA0223</name>
    <dbReference type="NCBI Taxonomy" id="1203554"/>
    <lineage>
        <taxon>Bacteria</taxon>
        <taxon>Pseudomonadati</taxon>
        <taxon>Pseudomonadota</taxon>
        <taxon>Betaproteobacteria</taxon>
        <taxon>Burkholderiales</taxon>
        <taxon>Sutterellaceae</taxon>
        <taxon>Sutterella</taxon>
    </lineage>
</organism>
<dbReference type="Gene3D" id="3.10.580.10">
    <property type="entry name" value="CBS-domain"/>
    <property type="match status" value="1"/>
</dbReference>
<dbReference type="InterPro" id="IPR044751">
    <property type="entry name" value="Ion_transp-like_CBS"/>
</dbReference>
<evidence type="ECO:0000256" key="4">
    <source>
        <dbReference type="ARBA" id="ARBA00022519"/>
    </source>
</evidence>
<keyword evidence="4" id="KW-0997">Cell inner membrane</keyword>
<evidence type="ECO:0000256" key="15">
    <source>
        <dbReference type="SAM" id="Phobius"/>
    </source>
</evidence>
<dbReference type="HOGENOM" id="CLU_015237_4_0_4"/>
<evidence type="ECO:0000259" key="16">
    <source>
        <dbReference type="PROSITE" id="PS51371"/>
    </source>
</evidence>
<evidence type="ECO:0000256" key="3">
    <source>
        <dbReference type="ARBA" id="ARBA00022475"/>
    </source>
</evidence>
<dbReference type="CDD" id="cd04590">
    <property type="entry name" value="CBS_pair_CorC_HlyC_assoc"/>
    <property type="match status" value="1"/>
</dbReference>
<keyword evidence="6" id="KW-0677">Repeat</keyword>
<dbReference type="SUPFAM" id="SSF56176">
    <property type="entry name" value="FAD-binding/transporter-associated domain-like"/>
    <property type="match status" value="1"/>
</dbReference>
<evidence type="ECO:0000256" key="6">
    <source>
        <dbReference type="ARBA" id="ARBA00022737"/>
    </source>
</evidence>
<evidence type="ECO:0000256" key="9">
    <source>
        <dbReference type="ARBA" id="ARBA00023136"/>
    </source>
</evidence>
<evidence type="ECO:0000313" key="19">
    <source>
        <dbReference type="Proteomes" id="UP000014400"/>
    </source>
</evidence>
<feature type="domain" description="CNNM transmembrane" evidence="17">
    <location>
        <begin position="1"/>
        <end position="200"/>
    </location>
</feature>
<dbReference type="PATRIC" id="fig|1203554.3.peg.2367"/>
<keyword evidence="19" id="KW-1185">Reference proteome</keyword>
<keyword evidence="2" id="KW-0813">Transport</keyword>
<dbReference type="GeneID" id="64062348"/>
<reference evidence="18 19" key="1">
    <citation type="submission" date="2013-04" db="EMBL/GenBank/DDBJ databases">
        <title>The Genome Sequence of Sutterella wadsworthensis HGA0223.</title>
        <authorList>
            <consortium name="The Broad Institute Genomics Platform"/>
            <person name="Earl A."/>
            <person name="Ward D."/>
            <person name="Feldgarden M."/>
            <person name="Gevers D."/>
            <person name="Schmidt T.M."/>
            <person name="Dover J."/>
            <person name="Dai D."/>
            <person name="Walker B."/>
            <person name="Young S."/>
            <person name="Zeng Q."/>
            <person name="Gargeya S."/>
            <person name="Fitzgerald M."/>
            <person name="Haas B."/>
            <person name="Abouelleil A."/>
            <person name="Allen A.W."/>
            <person name="Alvarado L."/>
            <person name="Arachchi H.M."/>
            <person name="Berlin A.M."/>
            <person name="Chapman S.B."/>
            <person name="Gainer-Dewar J."/>
            <person name="Goldberg J."/>
            <person name="Griggs A."/>
            <person name="Gujja S."/>
            <person name="Hansen M."/>
            <person name="Howarth C."/>
            <person name="Imamovic A."/>
            <person name="Ireland A."/>
            <person name="Larimer J."/>
            <person name="McCowan C."/>
            <person name="Murphy C."/>
            <person name="Pearson M."/>
            <person name="Poon T.W."/>
            <person name="Priest M."/>
            <person name="Roberts A."/>
            <person name="Saif S."/>
            <person name="Shea T."/>
            <person name="Sisk P."/>
            <person name="Sykes S."/>
            <person name="Wortman J."/>
            <person name="Nusbaum C."/>
            <person name="Birren B."/>
        </authorList>
    </citation>
    <scope>NUCLEOTIDE SEQUENCE [LARGE SCALE GENOMIC DNA]</scope>
    <source>
        <strain evidence="18 19">HGA0223</strain>
    </source>
</reference>
<name>S3B7V5_9BURK</name>
<dbReference type="Gene3D" id="3.30.465.10">
    <property type="match status" value="1"/>
</dbReference>
<dbReference type="InterPro" id="IPR016169">
    <property type="entry name" value="FAD-bd_PCMH_sub2"/>
</dbReference>
<keyword evidence="5 14" id="KW-0812">Transmembrane</keyword>
<dbReference type="SMART" id="SM01091">
    <property type="entry name" value="CorC_HlyC"/>
    <property type="match status" value="1"/>
</dbReference>
<evidence type="ECO:0000256" key="13">
    <source>
        <dbReference type="PROSITE-ProRule" id="PRU00703"/>
    </source>
</evidence>
<proteinExistence type="inferred from homology"/>
<sequence>MISSLPQVVGLFCLVLLSAFFSSAEISLSAASKTRLMALSEDGDRRAAMVLEMREHPGQFFSALQIGLNATALLGGIVGDAAFSPFFQWLLAEILPGQDWGRISFVISFLIATTLFVIFADLLPKRLAIARPEAVAMFVVRPMHCIITLFKPCVFILERLSDACIRSLGVPTKRQEAITSEDILASIGAGTAAGVIAPQEEAVIQNVFEMESRLVPSAMTARESIVYFTLDETEASIRAKIGTVPYNRFLVCDKDLDHVIGFVDSKHLLRCVLEEKPITFKDPELVQSVQFIPDSLTLSEVLNTFQRTHSDFAVILNEYALVVGIITINDVMSTVMGDLVTIDEDMQIIQRDDNTWLVDGATPVDDLEHALEIDELPEDSAYETVAGFMMYMLRKIPKRTDKVVYADYTFEVMDVDNNKIDQVLITRNIKKPDDPVKPVPPEA</sequence>
<dbReference type="PANTHER" id="PTHR22777:SF16">
    <property type="entry name" value="POLYAMINE EXPORT PROTEIN"/>
    <property type="match status" value="1"/>
</dbReference>
<feature type="transmembrane region" description="Helical" evidence="15">
    <location>
        <begin position="103"/>
        <end position="123"/>
    </location>
</feature>
<evidence type="ECO:0000256" key="7">
    <source>
        <dbReference type="ARBA" id="ARBA00022989"/>
    </source>
</evidence>
<comment type="caution">
    <text evidence="18">The sequence shown here is derived from an EMBL/GenBank/DDBJ whole genome shotgun (WGS) entry which is preliminary data.</text>
</comment>
<evidence type="ECO:0000256" key="12">
    <source>
        <dbReference type="ARBA" id="ARBA00039818"/>
    </source>
</evidence>
<dbReference type="GO" id="GO:0050660">
    <property type="term" value="F:flavin adenine dinucleotide binding"/>
    <property type="evidence" value="ECO:0007669"/>
    <property type="project" value="InterPro"/>
</dbReference>
<dbReference type="Pfam" id="PF03471">
    <property type="entry name" value="CorC_HlyC"/>
    <property type="match status" value="1"/>
</dbReference>
<dbReference type="InterPro" id="IPR046342">
    <property type="entry name" value="CBS_dom_sf"/>
</dbReference>
<dbReference type="Pfam" id="PF01595">
    <property type="entry name" value="CNNM"/>
    <property type="match status" value="1"/>
</dbReference>
<dbReference type="GO" id="GO:0005886">
    <property type="term" value="C:plasma membrane"/>
    <property type="evidence" value="ECO:0007669"/>
    <property type="project" value="UniProtKB-SubCell"/>
</dbReference>
<dbReference type="InterPro" id="IPR005170">
    <property type="entry name" value="Transptr-assoc_dom"/>
</dbReference>
<dbReference type="Pfam" id="PF00571">
    <property type="entry name" value="CBS"/>
    <property type="match status" value="1"/>
</dbReference>
<evidence type="ECO:0000256" key="1">
    <source>
        <dbReference type="ARBA" id="ARBA00004429"/>
    </source>
</evidence>
<dbReference type="InterPro" id="IPR002550">
    <property type="entry name" value="CNNM"/>
</dbReference>
<dbReference type="Proteomes" id="UP000014400">
    <property type="component" value="Unassembled WGS sequence"/>
</dbReference>
<dbReference type="InterPro" id="IPR000644">
    <property type="entry name" value="CBS_dom"/>
</dbReference>
<dbReference type="InterPro" id="IPR036318">
    <property type="entry name" value="FAD-bd_PCMH-like_sf"/>
</dbReference>
<dbReference type="PROSITE" id="PS51371">
    <property type="entry name" value="CBS"/>
    <property type="match status" value="1"/>
</dbReference>
<keyword evidence="7 14" id="KW-1133">Transmembrane helix</keyword>
<keyword evidence="9 14" id="KW-0472">Membrane</keyword>
<evidence type="ECO:0000256" key="5">
    <source>
        <dbReference type="ARBA" id="ARBA00022692"/>
    </source>
</evidence>
<dbReference type="RefSeq" id="WP_016475274.1">
    <property type="nucleotide sequence ID" value="NZ_KE150482.1"/>
</dbReference>
<dbReference type="EMBL" id="ATCF01000038">
    <property type="protein sequence ID" value="EPD97448.1"/>
    <property type="molecule type" value="Genomic_DNA"/>
</dbReference>
<dbReference type="AlphaFoldDB" id="S3B7V5"/>
<accession>S3B7V5</accession>
<comment type="function">
    <text evidence="10">Involved in cadaverine and putrescine tolerance in stationary phase. May facilitate the efflux of both cadaverine and putrescine from the cytoplasm, reducing potentially toxic levels under certain stress conditions.</text>
</comment>